<dbReference type="HOGENOM" id="CLU_059941_0_0_1"/>
<evidence type="ECO:0000313" key="3">
    <source>
        <dbReference type="Proteomes" id="UP000005226"/>
    </source>
</evidence>
<evidence type="ECO:0000313" key="2">
    <source>
        <dbReference type="Ensembl" id="ENSTRUP00000005305.3"/>
    </source>
</evidence>
<dbReference type="PANTHER" id="PTHR15961">
    <property type="entry name" value="PROTEIN EURL HOMOLOG"/>
    <property type="match status" value="1"/>
</dbReference>
<protein>
    <recommendedName>
        <fullName evidence="4">Protein EURL homolog</fullName>
    </recommendedName>
</protein>
<dbReference type="FunCoup" id="H2RYT4">
    <property type="interactions" value="620"/>
</dbReference>
<reference evidence="2 3" key="1">
    <citation type="journal article" date="2011" name="Genome Biol. Evol.">
        <title>Integration of the genetic map and genome assembly of fugu facilitates insights into distinct features of genome evolution in teleosts and mammals.</title>
        <authorList>
            <person name="Kai W."/>
            <person name="Kikuchi K."/>
            <person name="Tohari S."/>
            <person name="Chew A.K."/>
            <person name="Tay A."/>
            <person name="Fujiwara A."/>
            <person name="Hosoya S."/>
            <person name="Suetake H."/>
            <person name="Naruse K."/>
            <person name="Brenner S."/>
            <person name="Suzuki Y."/>
            <person name="Venkatesh B."/>
        </authorList>
    </citation>
    <scope>NUCLEOTIDE SEQUENCE [LARGE SCALE GENOMIC DNA]</scope>
</reference>
<dbReference type="InterPro" id="IPR009704">
    <property type="entry name" value="EURL_prot"/>
</dbReference>
<feature type="region of interest" description="Disordered" evidence="1">
    <location>
        <begin position="108"/>
        <end position="153"/>
    </location>
</feature>
<keyword evidence="3" id="KW-1185">Reference proteome</keyword>
<accession>H2RYT4</accession>
<proteinExistence type="predicted"/>
<dbReference type="STRING" id="31033.ENSTRUP00000005305"/>
<feature type="compositionally biased region" description="Polar residues" evidence="1">
    <location>
        <begin position="113"/>
        <end position="153"/>
    </location>
</feature>
<dbReference type="eggNOG" id="ENOG502QS2B">
    <property type="taxonomic scope" value="Eukaryota"/>
</dbReference>
<dbReference type="PANTHER" id="PTHR15961:SF3">
    <property type="entry name" value="PROTEIN EURL HOMOLOG"/>
    <property type="match status" value="1"/>
</dbReference>
<dbReference type="OMA" id="EKCHVIA"/>
<dbReference type="GeneTree" id="ENSGT00390000002429"/>
<name>H2RYT4_TAKRU</name>
<dbReference type="AlphaFoldDB" id="H2RYT4"/>
<dbReference type="Pfam" id="PF06937">
    <property type="entry name" value="EURL"/>
    <property type="match status" value="1"/>
</dbReference>
<evidence type="ECO:0008006" key="4">
    <source>
        <dbReference type="Google" id="ProtNLM"/>
    </source>
</evidence>
<reference evidence="2" key="2">
    <citation type="submission" date="2025-08" db="UniProtKB">
        <authorList>
            <consortium name="Ensembl"/>
        </authorList>
    </citation>
    <scope>IDENTIFICATION</scope>
</reference>
<dbReference type="Ensembl" id="ENSTRUT00000005338.3">
    <property type="protein sequence ID" value="ENSTRUP00000005305.3"/>
    <property type="gene ID" value="ENSTRUG00000002308.3"/>
</dbReference>
<dbReference type="InParanoid" id="H2RYT4"/>
<organism evidence="2 3">
    <name type="scientific">Takifugu rubripes</name>
    <name type="common">Japanese pufferfish</name>
    <name type="synonym">Fugu rubripes</name>
    <dbReference type="NCBI Taxonomy" id="31033"/>
    <lineage>
        <taxon>Eukaryota</taxon>
        <taxon>Metazoa</taxon>
        <taxon>Chordata</taxon>
        <taxon>Craniata</taxon>
        <taxon>Vertebrata</taxon>
        <taxon>Euteleostomi</taxon>
        <taxon>Actinopterygii</taxon>
        <taxon>Neopterygii</taxon>
        <taxon>Teleostei</taxon>
        <taxon>Neoteleostei</taxon>
        <taxon>Acanthomorphata</taxon>
        <taxon>Eupercaria</taxon>
        <taxon>Tetraodontiformes</taxon>
        <taxon>Tetradontoidea</taxon>
        <taxon>Tetraodontidae</taxon>
        <taxon>Takifugu</taxon>
    </lineage>
</organism>
<dbReference type="Proteomes" id="UP000005226">
    <property type="component" value="Chromosome 15"/>
</dbReference>
<sequence length="153" mass="16804">MEEEEQFENIDLNDDNICSVCKLETETGTLSFCHVCFELNLEGVSAAALLHSRSLRGHRDCFEKCHVIANQKLSCSGGGRSTYQGLKLAVSQRLNQIIQYTQNSVSLGGPSRQAANQHCSSQQGNKQPPQAGSQVPRYSTVARSTRPSRCSQN</sequence>
<reference evidence="2" key="3">
    <citation type="submission" date="2025-09" db="UniProtKB">
        <authorList>
            <consortium name="Ensembl"/>
        </authorList>
    </citation>
    <scope>IDENTIFICATION</scope>
</reference>
<evidence type="ECO:0000256" key="1">
    <source>
        <dbReference type="SAM" id="MobiDB-lite"/>
    </source>
</evidence>